<evidence type="ECO:0000256" key="1">
    <source>
        <dbReference type="SAM" id="MobiDB-lite"/>
    </source>
</evidence>
<dbReference type="RefSeq" id="WP_244386229.1">
    <property type="nucleotide sequence ID" value="NZ_AP025564.1"/>
</dbReference>
<dbReference type="Proteomes" id="UP001320544">
    <property type="component" value="Chromosome"/>
</dbReference>
<dbReference type="EMBL" id="AP025564">
    <property type="protein sequence ID" value="BDE97085.1"/>
    <property type="molecule type" value="Genomic_DNA"/>
</dbReference>
<accession>A0ABN6MJF7</accession>
<proteinExistence type="predicted"/>
<feature type="compositionally biased region" description="Low complexity" evidence="1">
    <location>
        <begin position="89"/>
        <end position="102"/>
    </location>
</feature>
<sequence length="212" mass="22921">MNMKSTGAHAPIICRIKKWNDRLKDLSGSYIADILCARNTLIGEWVLDAPIIIRLETCDIAVMPSRDGKPLLCFGDIDTDAPYLQSGIPSSPAESPHAASAGSEGGPVAQWESYRPLSRMMGAKTERLTVHPGECASSIALEILAGEDECLRVLASKSACAIRTVRRNRQIEDSRFLALTIGGTTERPKGASPWSPPVRFHDPSEVVPILAS</sequence>
<evidence type="ECO:0000313" key="2">
    <source>
        <dbReference type="EMBL" id="BDE97085.1"/>
    </source>
</evidence>
<protein>
    <submittedName>
        <fullName evidence="2">Uncharacterized protein</fullName>
    </submittedName>
</protein>
<gene>
    <name evidence="2" type="ORF">CE91St30_24180</name>
</gene>
<evidence type="ECO:0000313" key="3">
    <source>
        <dbReference type="Proteomes" id="UP001320544"/>
    </source>
</evidence>
<feature type="region of interest" description="Disordered" evidence="1">
    <location>
        <begin position="85"/>
        <end position="109"/>
    </location>
</feature>
<name>A0ABN6MJF7_9ACTN</name>
<reference evidence="2 3" key="1">
    <citation type="submission" date="2022-01" db="EMBL/GenBank/DDBJ databases">
        <title>Novel bile acid biosynthetic pathways are enriched in the microbiome of centenarians.</title>
        <authorList>
            <person name="Sato Y."/>
            <person name="Atarashi K."/>
            <person name="Plichta R.D."/>
            <person name="Arai Y."/>
            <person name="Sasajima S."/>
            <person name="Kearney M.S."/>
            <person name="Suda W."/>
            <person name="Takeshita K."/>
            <person name="Sasaki T."/>
            <person name="Okamoto S."/>
            <person name="Skelly N.A."/>
            <person name="Okamura Y."/>
            <person name="Vlamakis H."/>
            <person name="Li Y."/>
            <person name="Tanoue T."/>
            <person name="Takei H."/>
            <person name="Nittono H."/>
            <person name="Narushima S."/>
            <person name="Irie J."/>
            <person name="Itoh H."/>
            <person name="Moriya K."/>
            <person name="Sugiura Y."/>
            <person name="Suematsu M."/>
            <person name="Moritoki N."/>
            <person name="Shibata S."/>
            <person name="Littman R.D."/>
            <person name="Fischbach A.M."/>
            <person name="Uwamino Y."/>
            <person name="Inoue T."/>
            <person name="Honda A."/>
            <person name="Hattori M."/>
            <person name="Murai T."/>
            <person name="Xavier J.R."/>
            <person name="Hirose N."/>
            <person name="Honda K."/>
        </authorList>
    </citation>
    <scope>NUCLEOTIDE SEQUENCE [LARGE SCALE GENOMIC DNA]</scope>
    <source>
        <strain evidence="2 3">CE91-St30</strain>
    </source>
</reference>
<organism evidence="2 3">
    <name type="scientific">Raoultibacter timonensis</name>
    <dbReference type="NCBI Taxonomy" id="1907662"/>
    <lineage>
        <taxon>Bacteria</taxon>
        <taxon>Bacillati</taxon>
        <taxon>Actinomycetota</taxon>
        <taxon>Coriobacteriia</taxon>
        <taxon>Eggerthellales</taxon>
        <taxon>Eggerthellaceae</taxon>
        <taxon>Raoultibacter</taxon>
    </lineage>
</organism>
<keyword evidence="3" id="KW-1185">Reference proteome</keyword>